<reference evidence="2 3" key="2">
    <citation type="journal article" date="2013" name="Plant Cell Physiol.">
        <title>Rice Annotation Project Database (RAP-DB): an integrative and interactive database for rice genomics.</title>
        <authorList>
            <person name="Sakai H."/>
            <person name="Lee S.S."/>
            <person name="Tanaka T."/>
            <person name="Numa H."/>
            <person name="Kim J."/>
            <person name="Kawahara Y."/>
            <person name="Wakimoto H."/>
            <person name="Yang C.C."/>
            <person name="Iwamoto M."/>
            <person name="Abe T."/>
            <person name="Yamada Y."/>
            <person name="Muto A."/>
            <person name="Inokuchi H."/>
            <person name="Ikemura T."/>
            <person name="Matsumoto T."/>
            <person name="Sasaki T."/>
            <person name="Itoh T."/>
        </authorList>
    </citation>
    <scope>NUCLEOTIDE SEQUENCE [LARGE SCALE GENOMIC DNA]</scope>
    <source>
        <strain evidence="3">cv. Nipponbare</strain>
    </source>
</reference>
<reference evidence="2 3" key="3">
    <citation type="journal article" date="2013" name="Rice">
        <title>Improvement of the Oryza sativa Nipponbare reference genome using next generation sequence and optical map data.</title>
        <authorList>
            <person name="Kawahara Y."/>
            <person name="de la Bastide M."/>
            <person name="Hamilton J.P."/>
            <person name="Kanamori H."/>
            <person name="McCombie W.R."/>
            <person name="Ouyang S."/>
            <person name="Schwartz D.C."/>
            <person name="Tanaka T."/>
            <person name="Wu J."/>
            <person name="Zhou S."/>
            <person name="Childs K.L."/>
            <person name="Davidson R.M."/>
            <person name="Lin H."/>
            <person name="Quesada-Ocampo L."/>
            <person name="Vaillancourt B."/>
            <person name="Sakai H."/>
            <person name="Lee S.S."/>
            <person name="Kim J."/>
            <person name="Numa H."/>
            <person name="Itoh T."/>
            <person name="Buell C.R."/>
            <person name="Matsumoto T."/>
        </authorList>
    </citation>
    <scope>NUCLEOTIDE SEQUENCE [LARGE SCALE GENOMIC DNA]</scope>
    <source>
        <strain evidence="3">cv. Nipponbare</strain>
    </source>
</reference>
<gene>
    <name evidence="2" type="ordered locus">Os09g0403100</name>
    <name evidence="2" type="ORF">OSNPB_090403100</name>
</gene>
<dbReference type="Proteomes" id="UP000059680">
    <property type="component" value="Chromosome 9"/>
</dbReference>
<accession>A0A0P0XMS1</accession>
<reference evidence="3" key="1">
    <citation type="journal article" date="2005" name="Nature">
        <title>The map-based sequence of the rice genome.</title>
        <authorList>
            <consortium name="International rice genome sequencing project (IRGSP)"/>
            <person name="Matsumoto T."/>
            <person name="Wu J."/>
            <person name="Kanamori H."/>
            <person name="Katayose Y."/>
            <person name="Fujisawa M."/>
            <person name="Namiki N."/>
            <person name="Mizuno H."/>
            <person name="Yamamoto K."/>
            <person name="Antonio B.A."/>
            <person name="Baba T."/>
            <person name="Sakata K."/>
            <person name="Nagamura Y."/>
            <person name="Aoki H."/>
            <person name="Arikawa K."/>
            <person name="Arita K."/>
            <person name="Bito T."/>
            <person name="Chiden Y."/>
            <person name="Fujitsuka N."/>
            <person name="Fukunaka R."/>
            <person name="Hamada M."/>
            <person name="Harada C."/>
            <person name="Hayashi A."/>
            <person name="Hijishita S."/>
            <person name="Honda M."/>
            <person name="Hosokawa S."/>
            <person name="Ichikawa Y."/>
            <person name="Idonuma A."/>
            <person name="Iijima M."/>
            <person name="Ikeda M."/>
            <person name="Ikeno M."/>
            <person name="Ito K."/>
            <person name="Ito S."/>
            <person name="Ito T."/>
            <person name="Ito Y."/>
            <person name="Ito Y."/>
            <person name="Iwabuchi A."/>
            <person name="Kamiya K."/>
            <person name="Karasawa W."/>
            <person name="Kurita K."/>
            <person name="Katagiri S."/>
            <person name="Kikuta A."/>
            <person name="Kobayashi H."/>
            <person name="Kobayashi N."/>
            <person name="Machita K."/>
            <person name="Maehara T."/>
            <person name="Masukawa M."/>
            <person name="Mizubayashi T."/>
            <person name="Mukai Y."/>
            <person name="Nagasaki H."/>
            <person name="Nagata Y."/>
            <person name="Naito S."/>
            <person name="Nakashima M."/>
            <person name="Nakama Y."/>
            <person name="Nakamichi Y."/>
            <person name="Nakamura M."/>
            <person name="Meguro A."/>
            <person name="Negishi M."/>
            <person name="Ohta I."/>
            <person name="Ohta T."/>
            <person name="Okamoto M."/>
            <person name="Ono N."/>
            <person name="Saji S."/>
            <person name="Sakaguchi M."/>
            <person name="Sakai K."/>
            <person name="Shibata M."/>
            <person name="Shimokawa T."/>
            <person name="Song J."/>
            <person name="Takazaki Y."/>
            <person name="Terasawa K."/>
            <person name="Tsugane M."/>
            <person name="Tsuji K."/>
            <person name="Ueda S."/>
            <person name="Waki K."/>
            <person name="Yamagata H."/>
            <person name="Yamamoto M."/>
            <person name="Yamamoto S."/>
            <person name="Yamane H."/>
            <person name="Yoshiki S."/>
            <person name="Yoshihara R."/>
            <person name="Yukawa K."/>
            <person name="Zhong H."/>
            <person name="Yano M."/>
            <person name="Yuan Q."/>
            <person name="Ouyang S."/>
            <person name="Liu J."/>
            <person name="Jones K.M."/>
            <person name="Gansberger K."/>
            <person name="Moffat K."/>
            <person name="Hill J."/>
            <person name="Bera J."/>
            <person name="Fadrosh D."/>
            <person name="Jin S."/>
            <person name="Johri S."/>
            <person name="Kim M."/>
            <person name="Overton L."/>
            <person name="Reardon M."/>
            <person name="Tsitrin T."/>
            <person name="Vuong H."/>
            <person name="Weaver B."/>
            <person name="Ciecko A."/>
            <person name="Tallon L."/>
            <person name="Jackson J."/>
            <person name="Pai G."/>
            <person name="Aken S.V."/>
            <person name="Utterback T."/>
            <person name="Reidmuller S."/>
            <person name="Feldblyum T."/>
            <person name="Hsiao J."/>
            <person name="Zismann V."/>
            <person name="Iobst S."/>
            <person name="de Vazeille A.R."/>
            <person name="Buell C.R."/>
            <person name="Ying K."/>
            <person name="Li Y."/>
            <person name="Lu T."/>
            <person name="Huang Y."/>
            <person name="Zhao Q."/>
            <person name="Feng Q."/>
            <person name="Zhang L."/>
            <person name="Zhu J."/>
            <person name="Weng Q."/>
            <person name="Mu J."/>
            <person name="Lu Y."/>
            <person name="Fan D."/>
            <person name="Liu Y."/>
            <person name="Guan J."/>
            <person name="Zhang Y."/>
            <person name="Yu S."/>
            <person name="Liu X."/>
            <person name="Zhang Y."/>
            <person name="Hong G."/>
            <person name="Han B."/>
            <person name="Choisne N."/>
            <person name="Demange N."/>
            <person name="Orjeda G."/>
            <person name="Samain S."/>
            <person name="Cattolico L."/>
            <person name="Pelletier E."/>
            <person name="Couloux A."/>
            <person name="Segurens B."/>
            <person name="Wincker P."/>
            <person name="D'Hont A."/>
            <person name="Scarpelli C."/>
            <person name="Weissenbach J."/>
            <person name="Salanoubat M."/>
            <person name="Quetier F."/>
            <person name="Yu Y."/>
            <person name="Kim H.R."/>
            <person name="Rambo T."/>
            <person name="Currie J."/>
            <person name="Collura K."/>
            <person name="Luo M."/>
            <person name="Yang T."/>
            <person name="Ammiraju J.S.S."/>
            <person name="Engler F."/>
            <person name="Soderlund C."/>
            <person name="Wing R.A."/>
            <person name="Palmer L.E."/>
            <person name="de la Bastide M."/>
            <person name="Spiegel L."/>
            <person name="Nascimento L."/>
            <person name="Zutavern T."/>
            <person name="O'Shaughnessy A."/>
            <person name="Dike S."/>
            <person name="Dedhia N."/>
            <person name="Preston R."/>
            <person name="Balija V."/>
            <person name="McCombie W.R."/>
            <person name="Chow T."/>
            <person name="Chen H."/>
            <person name="Chung M."/>
            <person name="Chen C."/>
            <person name="Shaw J."/>
            <person name="Wu H."/>
            <person name="Hsiao K."/>
            <person name="Chao Y."/>
            <person name="Chu M."/>
            <person name="Cheng C."/>
            <person name="Hour A."/>
            <person name="Lee P."/>
            <person name="Lin S."/>
            <person name="Lin Y."/>
            <person name="Liou J."/>
            <person name="Liu S."/>
            <person name="Hsing Y."/>
            <person name="Raghuvanshi S."/>
            <person name="Mohanty A."/>
            <person name="Bharti A.K."/>
            <person name="Gaur A."/>
            <person name="Gupta V."/>
            <person name="Kumar D."/>
            <person name="Ravi V."/>
            <person name="Vij S."/>
            <person name="Kapur A."/>
            <person name="Khurana P."/>
            <person name="Khurana P."/>
            <person name="Khurana J.P."/>
            <person name="Tyagi A.K."/>
            <person name="Gaikwad K."/>
            <person name="Singh A."/>
            <person name="Dalal V."/>
            <person name="Srivastava S."/>
            <person name="Dixit A."/>
            <person name="Pal A.K."/>
            <person name="Ghazi I.A."/>
            <person name="Yadav M."/>
            <person name="Pandit A."/>
            <person name="Bhargava A."/>
            <person name="Sureshbabu K."/>
            <person name="Batra K."/>
            <person name="Sharma T.R."/>
            <person name="Mohapatra T."/>
            <person name="Singh N.K."/>
            <person name="Messing J."/>
            <person name="Nelson A.B."/>
            <person name="Fuks G."/>
            <person name="Kavchok S."/>
            <person name="Keizer G."/>
            <person name="Linton E."/>
            <person name="Llaca V."/>
            <person name="Song R."/>
            <person name="Tanyolac B."/>
            <person name="Young S."/>
            <person name="Ho-Il K."/>
            <person name="Hahn J.H."/>
            <person name="Sangsakoo G."/>
            <person name="Vanavichit A."/>
            <person name="de Mattos Luiz.A.T."/>
            <person name="Zimmer P.D."/>
            <person name="Malone G."/>
            <person name="Dellagostin O."/>
            <person name="de Oliveira A.C."/>
            <person name="Bevan M."/>
            <person name="Bancroft I."/>
            <person name="Minx P."/>
            <person name="Cordum H."/>
            <person name="Wilson R."/>
            <person name="Cheng Z."/>
            <person name="Jin W."/>
            <person name="Jiang J."/>
            <person name="Leong S.A."/>
            <person name="Iwama H."/>
            <person name="Gojobori T."/>
            <person name="Itoh T."/>
            <person name="Niimura Y."/>
            <person name="Fujii Y."/>
            <person name="Habara T."/>
            <person name="Sakai H."/>
            <person name="Sato Y."/>
            <person name="Wilson G."/>
            <person name="Kumar K."/>
            <person name="McCouch S."/>
            <person name="Juretic N."/>
            <person name="Hoen D."/>
            <person name="Wright S."/>
            <person name="Bruskiewich R."/>
            <person name="Bureau T."/>
            <person name="Miyao A."/>
            <person name="Hirochika H."/>
            <person name="Nishikawa T."/>
            <person name="Kadowaki K."/>
            <person name="Sugiura M."/>
            <person name="Burr B."/>
            <person name="Sasaki T."/>
        </authorList>
    </citation>
    <scope>NUCLEOTIDE SEQUENCE [LARGE SCALE GENOMIC DNA]</scope>
    <source>
        <strain evidence="3">cv. Nipponbare</strain>
    </source>
</reference>
<proteinExistence type="predicted"/>
<sequence>MSRDSGAPAVPRGSYSRRRSSRRVRPAGGGLPAPARRARPAVAAAPLPSRAAAAHSPRLPPPLAESPACPRPGRLARPLRPAAPAPSRQPPRCHCLSTPALHLSGLR</sequence>
<organism evidence="2 3">
    <name type="scientific">Oryza sativa subsp. japonica</name>
    <name type="common">Rice</name>
    <dbReference type="NCBI Taxonomy" id="39947"/>
    <lineage>
        <taxon>Eukaryota</taxon>
        <taxon>Viridiplantae</taxon>
        <taxon>Streptophyta</taxon>
        <taxon>Embryophyta</taxon>
        <taxon>Tracheophyta</taxon>
        <taxon>Spermatophyta</taxon>
        <taxon>Magnoliopsida</taxon>
        <taxon>Liliopsida</taxon>
        <taxon>Poales</taxon>
        <taxon>Poaceae</taxon>
        <taxon>BOP clade</taxon>
        <taxon>Oryzoideae</taxon>
        <taxon>Oryzeae</taxon>
        <taxon>Oryzinae</taxon>
        <taxon>Oryza</taxon>
        <taxon>Oryza sativa</taxon>
    </lineage>
</organism>
<evidence type="ECO:0000313" key="2">
    <source>
        <dbReference type="EMBL" id="BAT07988.1"/>
    </source>
</evidence>
<dbReference type="AlphaFoldDB" id="A0A0P0XMS1"/>
<feature type="compositionally biased region" description="Low complexity" evidence="1">
    <location>
        <begin position="32"/>
        <end position="57"/>
    </location>
</feature>
<dbReference type="PaxDb" id="39947-A0A0P0XMS1"/>
<evidence type="ECO:0000313" key="3">
    <source>
        <dbReference type="Proteomes" id="UP000059680"/>
    </source>
</evidence>
<feature type="region of interest" description="Disordered" evidence="1">
    <location>
        <begin position="1"/>
        <end position="107"/>
    </location>
</feature>
<dbReference type="InParanoid" id="A0A0P0XMS1"/>
<dbReference type="EMBL" id="AP014965">
    <property type="protein sequence ID" value="BAT07988.1"/>
    <property type="molecule type" value="Genomic_DNA"/>
</dbReference>
<protein>
    <submittedName>
        <fullName evidence="2">Os09g0403100 protein</fullName>
    </submittedName>
</protein>
<evidence type="ECO:0000256" key="1">
    <source>
        <dbReference type="SAM" id="MobiDB-lite"/>
    </source>
</evidence>
<name>A0A0P0XMS1_ORYSJ</name>
<keyword evidence="3" id="KW-1185">Reference proteome</keyword>
<feature type="compositionally biased region" description="Low complexity" evidence="1">
    <location>
        <begin position="67"/>
        <end position="80"/>
    </location>
</feature>
<feature type="compositionally biased region" description="Basic residues" evidence="1">
    <location>
        <begin position="15"/>
        <end position="25"/>
    </location>
</feature>